<sequence length="199" mass="22165">MTLHELCNFSFEKCSLCGDDWEDTVYFPGEEEICHELDSKIFVEEEVAYDSERCKTSQSFYSETCCIQTPDKPCDICTLNGVNFMKSDVKVSYKGEVQTCLQVYHLLYSRREETSGDCINAQVELFEQCCEAKSTPIPVDIVDESAPPSPAGVSKVPNAWTAPISPEFDSWYAGPLLSSASSSTASMCLLLLPITVWLC</sequence>
<comment type="caution">
    <text evidence="1">The sequence shown here is derived from an EMBL/GenBank/DDBJ whole genome shotgun (WGS) entry which is preliminary data.</text>
</comment>
<evidence type="ECO:0000313" key="1">
    <source>
        <dbReference type="EMBL" id="KAL3784165.1"/>
    </source>
</evidence>
<protein>
    <submittedName>
        <fullName evidence="1">Uncharacterized protein</fullName>
    </submittedName>
</protein>
<accession>A0ABD3P7Q1</accession>
<reference evidence="1 2" key="1">
    <citation type="submission" date="2024-10" db="EMBL/GenBank/DDBJ databases">
        <title>Updated reference genomes for cyclostephanoid diatoms.</title>
        <authorList>
            <person name="Roberts W.R."/>
            <person name="Alverson A.J."/>
        </authorList>
    </citation>
    <scope>NUCLEOTIDE SEQUENCE [LARGE SCALE GENOMIC DNA]</scope>
    <source>
        <strain evidence="1 2">AJA276-08</strain>
    </source>
</reference>
<name>A0ABD3P7Q1_9STRA</name>
<evidence type="ECO:0000313" key="2">
    <source>
        <dbReference type="Proteomes" id="UP001530315"/>
    </source>
</evidence>
<gene>
    <name evidence="1" type="ORF">ACHAW5_007050</name>
</gene>
<dbReference type="AlphaFoldDB" id="A0ABD3P7Q1"/>
<organism evidence="1 2">
    <name type="scientific">Stephanodiscus triporus</name>
    <dbReference type="NCBI Taxonomy" id="2934178"/>
    <lineage>
        <taxon>Eukaryota</taxon>
        <taxon>Sar</taxon>
        <taxon>Stramenopiles</taxon>
        <taxon>Ochrophyta</taxon>
        <taxon>Bacillariophyta</taxon>
        <taxon>Coscinodiscophyceae</taxon>
        <taxon>Thalassiosirophycidae</taxon>
        <taxon>Stephanodiscales</taxon>
        <taxon>Stephanodiscaceae</taxon>
        <taxon>Stephanodiscus</taxon>
    </lineage>
</organism>
<proteinExistence type="predicted"/>
<keyword evidence="2" id="KW-1185">Reference proteome</keyword>
<dbReference type="EMBL" id="JALLAZ020000938">
    <property type="protein sequence ID" value="KAL3784165.1"/>
    <property type="molecule type" value="Genomic_DNA"/>
</dbReference>
<dbReference type="Proteomes" id="UP001530315">
    <property type="component" value="Unassembled WGS sequence"/>
</dbReference>